<dbReference type="GO" id="GO:0016758">
    <property type="term" value="F:hexosyltransferase activity"/>
    <property type="evidence" value="ECO:0007669"/>
    <property type="project" value="UniProtKB-ARBA"/>
</dbReference>
<dbReference type="InterPro" id="IPR002213">
    <property type="entry name" value="UDP_glucos_trans"/>
</dbReference>
<name>A0A366K6I3_9BIFI</name>
<keyword evidence="1" id="KW-0328">Glycosyltransferase</keyword>
<dbReference type="Proteomes" id="UP000252530">
    <property type="component" value="Unassembled WGS sequence"/>
</dbReference>
<dbReference type="EMBL" id="PDCG01000007">
    <property type="protein sequence ID" value="RBP97355.1"/>
    <property type="molecule type" value="Genomic_DNA"/>
</dbReference>
<evidence type="ECO:0000256" key="1">
    <source>
        <dbReference type="ARBA" id="ARBA00022676"/>
    </source>
</evidence>
<reference evidence="5 6" key="1">
    <citation type="submission" date="2017-10" db="EMBL/GenBank/DDBJ databases">
        <title>Bifidobacterium xylocopum sp. nov. and Bifidobacterium aemilianum sp. nov., from the carpenter bee (Xylocopa violacea) digestive tract.</title>
        <authorList>
            <person name="Alberoni D."/>
            <person name="Baffoni L."/>
            <person name="Di Gioia D."/>
            <person name="Gaggia F."/>
            <person name="Biavati B."/>
        </authorList>
    </citation>
    <scope>NUCLEOTIDE SEQUENCE [LARGE SCALE GENOMIC DNA]</scope>
    <source>
        <strain evidence="5 6">XV10</strain>
    </source>
</reference>
<feature type="compositionally biased region" description="Basic and acidic residues" evidence="3">
    <location>
        <begin position="256"/>
        <end position="271"/>
    </location>
</feature>
<feature type="region of interest" description="Disordered" evidence="3">
    <location>
        <begin position="253"/>
        <end position="332"/>
    </location>
</feature>
<organism evidence="5 6">
    <name type="scientific">Bifidobacterium aemilianum</name>
    <dbReference type="NCBI Taxonomy" id="2493120"/>
    <lineage>
        <taxon>Bacteria</taxon>
        <taxon>Bacillati</taxon>
        <taxon>Actinomycetota</taxon>
        <taxon>Actinomycetes</taxon>
        <taxon>Bifidobacteriales</taxon>
        <taxon>Bifidobacteriaceae</taxon>
        <taxon>Bifidobacterium</taxon>
    </lineage>
</organism>
<keyword evidence="2" id="KW-0808">Transferase</keyword>
<dbReference type="AlphaFoldDB" id="A0A366K6I3"/>
<evidence type="ECO:0000256" key="3">
    <source>
        <dbReference type="SAM" id="MobiDB-lite"/>
    </source>
</evidence>
<keyword evidence="6" id="KW-1185">Reference proteome</keyword>
<comment type="caution">
    <text evidence="5">The sequence shown here is derived from an EMBL/GenBank/DDBJ whole genome shotgun (WGS) entry which is preliminary data.</text>
</comment>
<proteinExistence type="predicted"/>
<feature type="compositionally biased region" description="Polar residues" evidence="3">
    <location>
        <begin position="272"/>
        <end position="307"/>
    </location>
</feature>
<dbReference type="Gene3D" id="3.40.50.2000">
    <property type="entry name" value="Glycogen Phosphorylase B"/>
    <property type="match status" value="3"/>
</dbReference>
<dbReference type="SUPFAM" id="SSF53756">
    <property type="entry name" value="UDP-Glycosyltransferase/glycogen phosphorylase"/>
    <property type="match status" value="1"/>
</dbReference>
<accession>A0A366K6I3</accession>
<evidence type="ECO:0000256" key="2">
    <source>
        <dbReference type="ARBA" id="ARBA00022679"/>
    </source>
</evidence>
<sequence>MKSNVGSRFPMNRDTDTGTDTVITRTVEKATDTVRLNGTDRPRHAVRLLMVNVPYWGHINPTLGSVRTLVEAGFEVTYICDSRWRREIEETGATFVPYDNYPEHPTKTQSTVEVFFAAPRTLLRLGESGDYAALLYEGGIFAYGKCLADRLGIPTIRFYSTFAYNRDIFRRMSGSGGLHVSGLMGSDLLLKPLSRLMQKRGLIQNDNLITKMTENHPTLTYVYTSRSFQIDGDSFPADKFKFIGPSLDGRGCENLADLRSDGTQADGRKPTEQSYNEPTRVDNTGSPHTAPAKTTATDASTVIITTPDQDRHETNPANTASTHPQPPQQSQQPQLIYASLGTLFSTFLLFYRSCIAAVANQPVRLVMSVGRHFDRAKLGTLPANVQVFDSVDQIAVLKEAALFITHGGMNSVNEALYYQVPMLVVPMADDQPTVAARVQELELGQVLPKPLEQSVRQPVNCCIPPKFTRTLSR</sequence>
<dbReference type="GO" id="GO:0008194">
    <property type="term" value="F:UDP-glycosyltransferase activity"/>
    <property type="evidence" value="ECO:0007669"/>
    <property type="project" value="InterPro"/>
</dbReference>
<protein>
    <recommendedName>
        <fullName evidence="4">Erythromycin biosynthesis protein CIII-like C-terminal domain-containing protein</fullName>
    </recommendedName>
</protein>
<dbReference type="InterPro" id="IPR050271">
    <property type="entry name" value="UDP-glycosyltransferase"/>
</dbReference>
<gene>
    <name evidence="5" type="ORF">CRD60_06930</name>
</gene>
<evidence type="ECO:0000313" key="5">
    <source>
        <dbReference type="EMBL" id="RBP97355.1"/>
    </source>
</evidence>
<dbReference type="FunFam" id="3.40.50.2000:FF:000072">
    <property type="entry name" value="Glycosyl transferase"/>
    <property type="match status" value="1"/>
</dbReference>
<dbReference type="InterPro" id="IPR010610">
    <property type="entry name" value="EryCIII-like_C"/>
</dbReference>
<dbReference type="PANTHER" id="PTHR48043:SF145">
    <property type="entry name" value="FI06409P-RELATED"/>
    <property type="match status" value="1"/>
</dbReference>
<feature type="domain" description="Erythromycin biosynthesis protein CIII-like C-terminal" evidence="4">
    <location>
        <begin position="374"/>
        <end position="452"/>
    </location>
</feature>
<dbReference type="Pfam" id="PF06722">
    <property type="entry name" value="EryCIII-like_C"/>
    <property type="match status" value="1"/>
</dbReference>
<evidence type="ECO:0000259" key="4">
    <source>
        <dbReference type="Pfam" id="PF06722"/>
    </source>
</evidence>
<dbReference type="CDD" id="cd03784">
    <property type="entry name" value="GT1_Gtf-like"/>
    <property type="match status" value="1"/>
</dbReference>
<evidence type="ECO:0000313" key="6">
    <source>
        <dbReference type="Proteomes" id="UP000252530"/>
    </source>
</evidence>
<dbReference type="PANTHER" id="PTHR48043">
    <property type="entry name" value="EG:EG0003.4 PROTEIN-RELATED"/>
    <property type="match status" value="1"/>
</dbReference>